<gene>
    <name evidence="1" type="ORF">OWV82_008652</name>
</gene>
<sequence>MELETIEQDLGTIEERKNCILTLLKGGSVSTIILVGCPGTGKTWIAREISECAISDGLCYATLWLSVTQEYKTKTKTRCLIEEAIARQILSQSSFADEWEEEEENAEKKEQNKESTDQMVLRIIEEKKDKSPGRMKYLLLVLDDCGSKMNESELRQIVLQDFADLLPSVKNDHLLTIISRTIDQVASNTQQNGPEVIRFPPLSLEGSLTLLCESIEKKVPVQRFDQQLFKDIAKKTMGFPAAITMIAEALKYIAGEDSDTLKFKRALENAANYEIAAENINPIIYCAYEMLPSTVLKCCFWHSIKFSSKYGGVHYNVLISHWILEGCFDPIHHIEKAYLEAHNVLMDLIDRGMLKIQEDNIIVAEGAAFNMINCCLEEFGEMSSLGLPSMLRNEGGKDLGRIALMDGMIKTLCNPKNWQEVSTLLIGGSRLSREVNEKLFHQMKVLKALAIFNPRLKSLVSTTSKPGELLFNPEKLLVLRNCDMLEDITPINKLKNLVVLEISGASSLKKIPDKMFDEMTQLQSLNLSGCQMESLPEFSKPSKLRFLILKGCSCLRKLPSLKELLGLEIIDLSGATSFSSFPQEDLSYHQHLQMIDLSYTQIARLPKFLDLKHLSRVLLRGCHKVRMLPSLKQLQNLQILDLSEVKFSGFHEGSKKEDSATQKLSLIPTSLSQLYLSRCSELKQLPSITELKRLELLDASDASNLAEIKDSSFEHLKYLHSLDLSNTKVEKLPSLSNLGNLRRLCLKNCSLLEKLPEMMGLVKLEVLDLSGCSKLVELPNLTVFPKLEILDISRTGIKKEILEPTTLKVIREVDEDKTNKKTQDGNRGMLKPSILLNDSEILQILKENPELQEVCIKQISFPFLPLNEQAVDGDHHNHYNSDEVMFSDFYLRAKSFNKDAKFLEIRGFKSFSAGLKDNLKNIVYISLVEHISMKSMSDLDAGSLSKMKGCWMARCVEMETIFCERTDVKLVAKLEILWVSNLPKLGTLFNQKLQSENFENLKHLHLDCCPKLKYIFSSSQIPENLQVLEIKFCDSLETVLKSSGNETDKCTLSKLHTLLLFDLPELTSIGFTMPNPKIWECPKLRLPPTIKIVDGHMKFIRSNQEEIQ</sequence>
<reference evidence="1 2" key="1">
    <citation type="journal article" date="2023" name="Science">
        <title>Complex scaffold remodeling in plant triterpene biosynthesis.</title>
        <authorList>
            <person name="De La Pena R."/>
            <person name="Hodgson H."/>
            <person name="Liu J.C."/>
            <person name="Stephenson M.J."/>
            <person name="Martin A.C."/>
            <person name="Owen C."/>
            <person name="Harkess A."/>
            <person name="Leebens-Mack J."/>
            <person name="Jimenez L.E."/>
            <person name="Osbourn A."/>
            <person name="Sattely E.S."/>
        </authorList>
    </citation>
    <scope>NUCLEOTIDE SEQUENCE [LARGE SCALE GENOMIC DNA]</scope>
    <source>
        <strain evidence="2">cv. JPN11</strain>
        <tissue evidence="1">Leaf</tissue>
    </source>
</reference>
<comment type="caution">
    <text evidence="1">The sequence shown here is derived from an EMBL/GenBank/DDBJ whole genome shotgun (WGS) entry which is preliminary data.</text>
</comment>
<evidence type="ECO:0000313" key="2">
    <source>
        <dbReference type="Proteomes" id="UP001164539"/>
    </source>
</evidence>
<dbReference type="EMBL" id="CM051397">
    <property type="protein sequence ID" value="KAJ4720899.1"/>
    <property type="molecule type" value="Genomic_DNA"/>
</dbReference>
<evidence type="ECO:0000313" key="1">
    <source>
        <dbReference type="EMBL" id="KAJ4720899.1"/>
    </source>
</evidence>
<accession>A0ACC1YD29</accession>
<name>A0ACC1YD29_MELAZ</name>
<organism evidence="1 2">
    <name type="scientific">Melia azedarach</name>
    <name type="common">Chinaberry tree</name>
    <dbReference type="NCBI Taxonomy" id="155640"/>
    <lineage>
        <taxon>Eukaryota</taxon>
        <taxon>Viridiplantae</taxon>
        <taxon>Streptophyta</taxon>
        <taxon>Embryophyta</taxon>
        <taxon>Tracheophyta</taxon>
        <taxon>Spermatophyta</taxon>
        <taxon>Magnoliopsida</taxon>
        <taxon>eudicotyledons</taxon>
        <taxon>Gunneridae</taxon>
        <taxon>Pentapetalae</taxon>
        <taxon>rosids</taxon>
        <taxon>malvids</taxon>
        <taxon>Sapindales</taxon>
        <taxon>Meliaceae</taxon>
        <taxon>Melia</taxon>
    </lineage>
</organism>
<protein>
    <submittedName>
        <fullName evidence="1">Disease resistance protein</fullName>
    </submittedName>
</protein>
<dbReference type="Proteomes" id="UP001164539">
    <property type="component" value="Chromosome 4"/>
</dbReference>
<keyword evidence="2" id="KW-1185">Reference proteome</keyword>
<proteinExistence type="predicted"/>